<name>A0A9D4FYQ8_DREPO</name>
<dbReference type="AlphaFoldDB" id="A0A9D4FYQ8"/>
<evidence type="ECO:0000313" key="2">
    <source>
        <dbReference type="Proteomes" id="UP000828390"/>
    </source>
</evidence>
<protein>
    <submittedName>
        <fullName evidence="1">Uncharacterized protein</fullName>
    </submittedName>
</protein>
<gene>
    <name evidence="1" type="ORF">DPMN_135194</name>
</gene>
<reference evidence="1" key="2">
    <citation type="submission" date="2020-11" db="EMBL/GenBank/DDBJ databases">
        <authorList>
            <person name="McCartney M.A."/>
            <person name="Auch B."/>
            <person name="Kono T."/>
            <person name="Mallez S."/>
            <person name="Becker A."/>
            <person name="Gohl D.M."/>
            <person name="Silverstein K.A.T."/>
            <person name="Koren S."/>
            <person name="Bechman K.B."/>
            <person name="Herman A."/>
            <person name="Abrahante J.E."/>
            <person name="Garbe J."/>
        </authorList>
    </citation>
    <scope>NUCLEOTIDE SEQUENCE</scope>
    <source>
        <strain evidence="1">Duluth1</strain>
        <tissue evidence="1">Whole animal</tissue>
    </source>
</reference>
<dbReference type="Proteomes" id="UP000828390">
    <property type="component" value="Unassembled WGS sequence"/>
</dbReference>
<comment type="caution">
    <text evidence="1">The sequence shown here is derived from an EMBL/GenBank/DDBJ whole genome shotgun (WGS) entry which is preliminary data.</text>
</comment>
<reference evidence="1" key="1">
    <citation type="journal article" date="2019" name="bioRxiv">
        <title>The Genome of the Zebra Mussel, Dreissena polymorpha: A Resource for Invasive Species Research.</title>
        <authorList>
            <person name="McCartney M.A."/>
            <person name="Auch B."/>
            <person name="Kono T."/>
            <person name="Mallez S."/>
            <person name="Zhang Y."/>
            <person name="Obille A."/>
            <person name="Becker A."/>
            <person name="Abrahante J.E."/>
            <person name="Garbe J."/>
            <person name="Badalamenti J.P."/>
            <person name="Herman A."/>
            <person name="Mangelson H."/>
            <person name="Liachko I."/>
            <person name="Sullivan S."/>
            <person name="Sone E.D."/>
            <person name="Koren S."/>
            <person name="Silverstein K.A.T."/>
            <person name="Beckman K.B."/>
            <person name="Gohl D.M."/>
        </authorList>
    </citation>
    <scope>NUCLEOTIDE SEQUENCE</scope>
    <source>
        <strain evidence="1">Duluth1</strain>
        <tissue evidence="1">Whole animal</tissue>
    </source>
</reference>
<proteinExistence type="predicted"/>
<keyword evidence="2" id="KW-1185">Reference proteome</keyword>
<sequence length="109" mass="12416">MEEAKVGEEAMRLNRFLALAGFEEGGSLDNACVWKDHLEIADSYFQMKDFAPGTARSNLGSAIKFVRWAKYERMLNASIADEVCLQYSMDINYEVIYVAYVHCFLTLTI</sequence>
<organism evidence="1 2">
    <name type="scientific">Dreissena polymorpha</name>
    <name type="common">Zebra mussel</name>
    <name type="synonym">Mytilus polymorpha</name>
    <dbReference type="NCBI Taxonomy" id="45954"/>
    <lineage>
        <taxon>Eukaryota</taxon>
        <taxon>Metazoa</taxon>
        <taxon>Spiralia</taxon>
        <taxon>Lophotrochozoa</taxon>
        <taxon>Mollusca</taxon>
        <taxon>Bivalvia</taxon>
        <taxon>Autobranchia</taxon>
        <taxon>Heteroconchia</taxon>
        <taxon>Euheterodonta</taxon>
        <taxon>Imparidentia</taxon>
        <taxon>Neoheterodontei</taxon>
        <taxon>Myida</taxon>
        <taxon>Dreissenoidea</taxon>
        <taxon>Dreissenidae</taxon>
        <taxon>Dreissena</taxon>
    </lineage>
</organism>
<evidence type="ECO:0000313" key="1">
    <source>
        <dbReference type="EMBL" id="KAH3806866.1"/>
    </source>
</evidence>
<dbReference type="EMBL" id="JAIWYP010000006">
    <property type="protein sequence ID" value="KAH3806866.1"/>
    <property type="molecule type" value="Genomic_DNA"/>
</dbReference>
<accession>A0A9D4FYQ8</accession>